<dbReference type="PROSITE" id="PS51746">
    <property type="entry name" value="PPM_2"/>
    <property type="match status" value="1"/>
</dbReference>
<dbReference type="KEGG" id="marq:MARGE09_P2813"/>
<keyword evidence="9" id="KW-1185">Reference proteome</keyword>
<dbReference type="SMART" id="SM00332">
    <property type="entry name" value="PP2Cc"/>
    <property type="match status" value="1"/>
</dbReference>
<dbReference type="Gene3D" id="3.60.40.10">
    <property type="entry name" value="PPM-type phosphatase domain"/>
    <property type="match status" value="1"/>
</dbReference>
<keyword evidence="1" id="KW-0808">Transferase</keyword>
<keyword evidence="5" id="KW-0812">Transmembrane</keyword>
<evidence type="ECO:0000313" key="8">
    <source>
        <dbReference type="EMBL" id="BCD98612.1"/>
    </source>
</evidence>
<evidence type="ECO:0000259" key="7">
    <source>
        <dbReference type="PROSITE" id="PS51746"/>
    </source>
</evidence>
<dbReference type="AlphaFoldDB" id="A0AAN2BL33"/>
<dbReference type="Pfam" id="PF13672">
    <property type="entry name" value="PP2C_2"/>
    <property type="match status" value="1"/>
</dbReference>
<dbReference type="Pfam" id="PF00069">
    <property type="entry name" value="Pkinase"/>
    <property type="match status" value="1"/>
</dbReference>
<evidence type="ECO:0000256" key="1">
    <source>
        <dbReference type="ARBA" id="ARBA00022679"/>
    </source>
</evidence>
<dbReference type="PANTHER" id="PTHR43289">
    <property type="entry name" value="MITOGEN-ACTIVATED PROTEIN KINASE KINASE KINASE 20-RELATED"/>
    <property type="match status" value="1"/>
</dbReference>
<organism evidence="8 9">
    <name type="scientific">Marinagarivorans cellulosilyticus</name>
    <dbReference type="NCBI Taxonomy" id="2721545"/>
    <lineage>
        <taxon>Bacteria</taxon>
        <taxon>Pseudomonadati</taxon>
        <taxon>Pseudomonadota</taxon>
        <taxon>Gammaproteobacteria</taxon>
        <taxon>Cellvibrionales</taxon>
        <taxon>Cellvibrionaceae</taxon>
        <taxon>Marinagarivorans</taxon>
    </lineage>
</organism>
<feature type="domain" description="Protein kinase" evidence="6">
    <location>
        <begin position="271"/>
        <end position="545"/>
    </location>
</feature>
<dbReference type="InterPro" id="IPR036457">
    <property type="entry name" value="PPM-type-like_dom_sf"/>
</dbReference>
<evidence type="ECO:0000256" key="4">
    <source>
        <dbReference type="ARBA" id="ARBA00022840"/>
    </source>
</evidence>
<protein>
    <submittedName>
        <fullName evidence="8">Protein phosphatase</fullName>
        <ecNumber evidence="8">3.1.3.16</ecNumber>
    </submittedName>
</protein>
<dbReference type="SUPFAM" id="SSF56112">
    <property type="entry name" value="Protein kinase-like (PK-like)"/>
    <property type="match status" value="1"/>
</dbReference>
<evidence type="ECO:0000256" key="5">
    <source>
        <dbReference type="SAM" id="Phobius"/>
    </source>
</evidence>
<dbReference type="Gene3D" id="1.10.510.10">
    <property type="entry name" value="Transferase(Phosphotransferase) domain 1"/>
    <property type="match status" value="1"/>
</dbReference>
<dbReference type="EC" id="3.1.3.16" evidence="8"/>
<dbReference type="PANTHER" id="PTHR43289:SF6">
    <property type="entry name" value="SERINE_THREONINE-PROTEIN KINASE NEKL-3"/>
    <property type="match status" value="1"/>
</dbReference>
<feature type="domain" description="PPM-type phosphatase" evidence="7">
    <location>
        <begin position="9"/>
        <end position="238"/>
    </location>
</feature>
<keyword evidence="8" id="KW-0378">Hydrolase</keyword>
<gene>
    <name evidence="8" type="ORF">MARGE09_P2813</name>
</gene>
<keyword evidence="2" id="KW-0547">Nucleotide-binding</keyword>
<evidence type="ECO:0000259" key="6">
    <source>
        <dbReference type="PROSITE" id="PS50011"/>
    </source>
</evidence>
<accession>A0AAN2BL33</accession>
<dbReference type="SUPFAM" id="SSF81606">
    <property type="entry name" value="PP2C-like"/>
    <property type="match status" value="1"/>
</dbReference>
<proteinExistence type="predicted"/>
<sequence>MDHLQSSLKIDFAQLSQAGVKPENQDTIGARIPEGNTLASKGIAIAIADGVSTSQAARQASQSAITGFLSDYYATPDTWRTEQSATQVIQSLNRYLWGLGLNSPRQEGLLTTFSAVILKGDKAFCFHVGDSRIYRLRNAQLQQLTRDHAQRIDKKTTYLSRALGADSVLEIDIQKLEVEIGDTFILTTDGIHDSLSLKQFEGLVNAYSDDLDGACQRLSQQALENDSQDNLSIQICRIASVGASSQSDAVAVLSQLPFPPLLNAGNTLDGLTIKEILQESERSQVYRVETQDGQSAIMKTPSVNYSDDIAYIERFVMESWIGTRIQSSHVVRVIEPPQARSCLYYLTEHLIGPTLTQLIKERAPVDIPDAVELIGEISKGVRAFHRKDTLHQDIKPDNIIVTAKGPVIIDFGSSWVAGVSEMSTSFERDFILGTLDYSAPEYRYGGRASNRSDQFSVAVLLYEMLTGKRPYGDGYGKAMNLKSFQKLKYRPATAYNPLVPFWLDKAMAKALQIHPEQRYSSFSEFLQDLQRPNPSWQNPETQPLLQRNPLRFWQTLAALGWFISFVLLLSMID</sequence>
<dbReference type="InterPro" id="IPR000719">
    <property type="entry name" value="Prot_kinase_dom"/>
</dbReference>
<dbReference type="CDD" id="cd00143">
    <property type="entry name" value="PP2Cc"/>
    <property type="match status" value="1"/>
</dbReference>
<dbReference type="GO" id="GO:0005524">
    <property type="term" value="F:ATP binding"/>
    <property type="evidence" value="ECO:0007669"/>
    <property type="project" value="UniProtKB-KW"/>
</dbReference>
<evidence type="ECO:0000256" key="2">
    <source>
        <dbReference type="ARBA" id="ARBA00022741"/>
    </source>
</evidence>
<evidence type="ECO:0000313" key="9">
    <source>
        <dbReference type="Proteomes" id="UP001320119"/>
    </source>
</evidence>
<evidence type="ECO:0000256" key="3">
    <source>
        <dbReference type="ARBA" id="ARBA00022777"/>
    </source>
</evidence>
<name>A0AAN2BL33_9GAMM</name>
<dbReference type="EMBL" id="AP023086">
    <property type="protein sequence ID" value="BCD98612.1"/>
    <property type="molecule type" value="Genomic_DNA"/>
</dbReference>
<dbReference type="GO" id="GO:0004722">
    <property type="term" value="F:protein serine/threonine phosphatase activity"/>
    <property type="evidence" value="ECO:0007669"/>
    <property type="project" value="UniProtKB-EC"/>
</dbReference>
<keyword evidence="3" id="KW-0418">Kinase</keyword>
<dbReference type="SMART" id="SM00331">
    <property type="entry name" value="PP2C_SIG"/>
    <property type="match status" value="1"/>
</dbReference>
<keyword evidence="5" id="KW-1133">Transmembrane helix</keyword>
<dbReference type="InterPro" id="IPR001932">
    <property type="entry name" value="PPM-type_phosphatase-like_dom"/>
</dbReference>
<keyword evidence="5" id="KW-0472">Membrane</keyword>
<dbReference type="RefSeq" id="WP_236983090.1">
    <property type="nucleotide sequence ID" value="NZ_AP023086.1"/>
</dbReference>
<dbReference type="InterPro" id="IPR011009">
    <property type="entry name" value="Kinase-like_dom_sf"/>
</dbReference>
<dbReference type="CDD" id="cd14014">
    <property type="entry name" value="STKc_PknB_like"/>
    <property type="match status" value="1"/>
</dbReference>
<dbReference type="Proteomes" id="UP001320119">
    <property type="component" value="Chromosome"/>
</dbReference>
<dbReference type="PROSITE" id="PS50011">
    <property type="entry name" value="PROTEIN_KINASE_DOM"/>
    <property type="match status" value="1"/>
</dbReference>
<reference evidence="8 9" key="1">
    <citation type="journal article" date="2022" name="IScience">
        <title>An ultrasensitive nanofiber-based assay for enzymatic hydrolysis and deep-sea microbial degradation of cellulose.</title>
        <authorList>
            <person name="Tsudome M."/>
            <person name="Tachioka M."/>
            <person name="Miyazaki M."/>
            <person name="Uchimura K."/>
            <person name="Tsuda M."/>
            <person name="Takaki Y."/>
            <person name="Deguchi S."/>
        </authorList>
    </citation>
    <scope>NUCLEOTIDE SEQUENCE [LARGE SCALE GENOMIC DNA]</scope>
    <source>
        <strain evidence="8 9">GE09</strain>
    </source>
</reference>
<dbReference type="GO" id="GO:0004674">
    <property type="term" value="F:protein serine/threonine kinase activity"/>
    <property type="evidence" value="ECO:0007669"/>
    <property type="project" value="TreeGrafter"/>
</dbReference>
<feature type="transmembrane region" description="Helical" evidence="5">
    <location>
        <begin position="552"/>
        <end position="572"/>
    </location>
</feature>
<keyword evidence="4" id="KW-0067">ATP-binding</keyword>
<dbReference type="SMART" id="SM00220">
    <property type="entry name" value="S_TKc"/>
    <property type="match status" value="1"/>
</dbReference>